<evidence type="ECO:0000256" key="2">
    <source>
        <dbReference type="ARBA" id="ARBA00022527"/>
    </source>
</evidence>
<dbReference type="SUPFAM" id="SSF56112">
    <property type="entry name" value="Protein kinase-like (PK-like)"/>
    <property type="match status" value="1"/>
</dbReference>
<organism evidence="12 13">
    <name type="scientific">Theileria orientalis</name>
    <dbReference type="NCBI Taxonomy" id="68886"/>
    <lineage>
        <taxon>Eukaryota</taxon>
        <taxon>Sar</taxon>
        <taxon>Alveolata</taxon>
        <taxon>Apicomplexa</taxon>
        <taxon>Aconoidasida</taxon>
        <taxon>Piroplasmida</taxon>
        <taxon>Theileriidae</taxon>
        <taxon>Theileria</taxon>
    </lineage>
</organism>
<evidence type="ECO:0000313" key="12">
    <source>
        <dbReference type="EMBL" id="UKK02838.1"/>
    </source>
</evidence>
<feature type="compositionally biased region" description="Low complexity" evidence="10">
    <location>
        <begin position="120"/>
        <end position="136"/>
    </location>
</feature>
<evidence type="ECO:0000256" key="9">
    <source>
        <dbReference type="PROSITE-ProRule" id="PRU10141"/>
    </source>
</evidence>
<dbReference type="Gene3D" id="1.10.510.10">
    <property type="entry name" value="Transferase(Phosphotransferase) domain 1"/>
    <property type="match status" value="1"/>
</dbReference>
<feature type="region of interest" description="Disordered" evidence="10">
    <location>
        <begin position="527"/>
        <end position="591"/>
    </location>
</feature>
<dbReference type="EMBL" id="CP056072">
    <property type="protein sequence ID" value="UKK02838.1"/>
    <property type="molecule type" value="Genomic_DNA"/>
</dbReference>
<feature type="domain" description="Protein kinase" evidence="11">
    <location>
        <begin position="350"/>
        <end position="851"/>
    </location>
</feature>
<dbReference type="InterPro" id="IPR008271">
    <property type="entry name" value="Ser/Thr_kinase_AS"/>
</dbReference>
<dbReference type="Gene3D" id="3.30.200.20">
    <property type="entry name" value="Phosphorylase Kinase, domain 1"/>
    <property type="match status" value="1"/>
</dbReference>
<keyword evidence="2 12" id="KW-0723">Serine/threonine-protein kinase</keyword>
<dbReference type="SMART" id="SM00220">
    <property type="entry name" value="S_TKc"/>
    <property type="match status" value="1"/>
</dbReference>
<feature type="compositionally biased region" description="Polar residues" evidence="10">
    <location>
        <begin position="92"/>
        <end position="119"/>
    </location>
</feature>
<name>A0A976MEA5_THEOR</name>
<feature type="compositionally biased region" description="Polar residues" evidence="10">
    <location>
        <begin position="275"/>
        <end position="286"/>
    </location>
</feature>
<keyword evidence="5 12" id="KW-0418">Kinase</keyword>
<feature type="compositionally biased region" description="Basic and acidic residues" evidence="10">
    <location>
        <begin position="575"/>
        <end position="590"/>
    </location>
</feature>
<evidence type="ECO:0000259" key="11">
    <source>
        <dbReference type="PROSITE" id="PS50011"/>
    </source>
</evidence>
<protein>
    <recommendedName>
        <fullName evidence="1">non-specific serine/threonine protein kinase</fullName>
        <ecNumber evidence="1">2.7.11.1</ecNumber>
    </recommendedName>
</protein>
<dbReference type="GO" id="GO:0050684">
    <property type="term" value="P:regulation of mRNA processing"/>
    <property type="evidence" value="ECO:0007669"/>
    <property type="project" value="TreeGrafter"/>
</dbReference>
<dbReference type="InterPro" id="IPR051334">
    <property type="entry name" value="SRPK"/>
</dbReference>
<dbReference type="GO" id="GO:0005524">
    <property type="term" value="F:ATP binding"/>
    <property type="evidence" value="ECO:0007669"/>
    <property type="project" value="UniProtKB-UniRule"/>
</dbReference>
<dbReference type="InterPro" id="IPR000719">
    <property type="entry name" value="Prot_kinase_dom"/>
</dbReference>
<comment type="catalytic activity">
    <reaction evidence="7">
        <text>L-threonyl-[protein] + ATP = O-phospho-L-threonyl-[protein] + ADP + H(+)</text>
        <dbReference type="Rhea" id="RHEA:46608"/>
        <dbReference type="Rhea" id="RHEA-COMP:11060"/>
        <dbReference type="Rhea" id="RHEA-COMP:11605"/>
        <dbReference type="ChEBI" id="CHEBI:15378"/>
        <dbReference type="ChEBI" id="CHEBI:30013"/>
        <dbReference type="ChEBI" id="CHEBI:30616"/>
        <dbReference type="ChEBI" id="CHEBI:61977"/>
        <dbReference type="ChEBI" id="CHEBI:456216"/>
        <dbReference type="EC" id="2.7.11.1"/>
    </reaction>
</comment>
<accession>A0A976MEA5</accession>
<dbReference type="Proteomes" id="UP000244811">
    <property type="component" value="Chromosome 4"/>
</dbReference>
<dbReference type="PANTHER" id="PTHR47634:SF9">
    <property type="entry name" value="PROTEIN KINASE DOMAIN-CONTAINING PROTEIN-RELATED"/>
    <property type="match status" value="1"/>
</dbReference>
<dbReference type="InterPro" id="IPR011009">
    <property type="entry name" value="Kinase-like_dom_sf"/>
</dbReference>
<reference evidence="12" key="1">
    <citation type="submission" date="2022-07" db="EMBL/GenBank/DDBJ databases">
        <title>Evaluation of T. orientalis genome assembly methods using nanopore sequencing and analysis of variation between genomes.</title>
        <authorList>
            <person name="Yam J."/>
            <person name="Micallef M.L."/>
            <person name="Liu M."/>
            <person name="Djordjevic S.P."/>
            <person name="Bogema D.R."/>
            <person name="Jenkins C."/>
        </authorList>
    </citation>
    <scope>NUCLEOTIDE SEQUENCE</scope>
    <source>
        <strain evidence="12">Goon Nure</strain>
    </source>
</reference>
<dbReference type="GO" id="GO:0000245">
    <property type="term" value="P:spliceosomal complex assembly"/>
    <property type="evidence" value="ECO:0007669"/>
    <property type="project" value="TreeGrafter"/>
</dbReference>
<evidence type="ECO:0000256" key="10">
    <source>
        <dbReference type="SAM" id="MobiDB-lite"/>
    </source>
</evidence>
<comment type="catalytic activity">
    <reaction evidence="8">
        <text>L-seryl-[protein] + ATP = O-phospho-L-seryl-[protein] + ADP + H(+)</text>
        <dbReference type="Rhea" id="RHEA:17989"/>
        <dbReference type="Rhea" id="RHEA-COMP:9863"/>
        <dbReference type="Rhea" id="RHEA-COMP:11604"/>
        <dbReference type="ChEBI" id="CHEBI:15378"/>
        <dbReference type="ChEBI" id="CHEBI:29999"/>
        <dbReference type="ChEBI" id="CHEBI:30616"/>
        <dbReference type="ChEBI" id="CHEBI:83421"/>
        <dbReference type="ChEBI" id="CHEBI:456216"/>
        <dbReference type="EC" id="2.7.11.1"/>
    </reaction>
</comment>
<dbReference type="GO" id="GO:0004674">
    <property type="term" value="F:protein serine/threonine kinase activity"/>
    <property type="evidence" value="ECO:0007669"/>
    <property type="project" value="UniProtKB-KW"/>
</dbReference>
<evidence type="ECO:0000256" key="8">
    <source>
        <dbReference type="ARBA" id="ARBA00048679"/>
    </source>
</evidence>
<evidence type="ECO:0000256" key="3">
    <source>
        <dbReference type="ARBA" id="ARBA00022679"/>
    </source>
</evidence>
<dbReference type="Pfam" id="PF00069">
    <property type="entry name" value="Pkinase"/>
    <property type="match status" value="2"/>
</dbReference>
<evidence type="ECO:0000313" key="13">
    <source>
        <dbReference type="Proteomes" id="UP000244811"/>
    </source>
</evidence>
<evidence type="ECO:0000256" key="4">
    <source>
        <dbReference type="ARBA" id="ARBA00022741"/>
    </source>
</evidence>
<dbReference type="InterPro" id="IPR017441">
    <property type="entry name" value="Protein_kinase_ATP_BS"/>
</dbReference>
<feature type="compositionally biased region" description="Low complexity" evidence="10">
    <location>
        <begin position="294"/>
        <end position="303"/>
    </location>
</feature>
<feature type="region of interest" description="Disordered" evidence="10">
    <location>
        <begin position="1"/>
        <end position="42"/>
    </location>
</feature>
<keyword evidence="4 9" id="KW-0547">Nucleotide-binding</keyword>
<feature type="region of interest" description="Disordered" evidence="10">
    <location>
        <begin position="275"/>
        <end position="311"/>
    </location>
</feature>
<evidence type="ECO:0000256" key="6">
    <source>
        <dbReference type="ARBA" id="ARBA00022840"/>
    </source>
</evidence>
<dbReference type="FunFam" id="1.10.510.10:FF:000275">
    <property type="entry name" value="SRSF protein kinase 2 isoform X3"/>
    <property type="match status" value="1"/>
</dbReference>
<feature type="binding site" evidence="9">
    <location>
        <position position="380"/>
    </location>
    <ligand>
        <name>ATP</name>
        <dbReference type="ChEBI" id="CHEBI:30616"/>
    </ligand>
</feature>
<gene>
    <name evidence="12" type="ORF">MACK_002935</name>
</gene>
<proteinExistence type="predicted"/>
<feature type="region of interest" description="Disordered" evidence="10">
    <location>
        <begin position="67"/>
        <end position="139"/>
    </location>
</feature>
<dbReference type="PANTHER" id="PTHR47634">
    <property type="entry name" value="PROTEIN KINASE DOMAIN-CONTAINING PROTEIN-RELATED"/>
    <property type="match status" value="1"/>
</dbReference>
<dbReference type="PROSITE" id="PS00107">
    <property type="entry name" value="PROTEIN_KINASE_ATP"/>
    <property type="match status" value="1"/>
</dbReference>
<feature type="compositionally biased region" description="Polar residues" evidence="10">
    <location>
        <begin position="542"/>
        <end position="558"/>
    </location>
</feature>
<evidence type="ECO:0000256" key="7">
    <source>
        <dbReference type="ARBA" id="ARBA00047899"/>
    </source>
</evidence>
<dbReference type="AlphaFoldDB" id="A0A976MEA5"/>
<feature type="compositionally biased region" description="Polar residues" evidence="10">
    <location>
        <begin position="69"/>
        <end position="83"/>
    </location>
</feature>
<keyword evidence="6 9" id="KW-0067">ATP-binding</keyword>
<keyword evidence="3 12" id="KW-0808">Transferase</keyword>
<evidence type="ECO:0000256" key="1">
    <source>
        <dbReference type="ARBA" id="ARBA00012513"/>
    </source>
</evidence>
<dbReference type="PROSITE" id="PS00108">
    <property type="entry name" value="PROTEIN_KINASE_ST"/>
    <property type="match status" value="1"/>
</dbReference>
<sequence length="856" mass="96671">MGGEDFSDNLHKVSKPGTISPDFPQDSGLSPNSDDPYDRQHCNGRAVSEFNEIVDSISNLNIRSHEGSISDNSLDQSPNSRSDIYTLEDSRSVSQSGTELGSPERSLSTYDSHFSTQRTSSLSDSLSSQSNLGSPLINNGNSSNYSENIGSGFNTTSSKASESLFVHNPSYEYYKENTPEEKAVNEYLKKNKDYACPKPLNFDIFTPNNEINLSTNPEMEYNLKINTATESIEPYKERYDSAGYNDQETYKENQPKELNYESRYYEHQNVTAYGNQDNLESQSNEGYASDDTKSISSNRNNSFDSDDHGDHGVNDGGLFGMNLSDTEDQKSYVPGGYHPVTIGEVYNERYKIEAKLGWGYFSTVWLASDAKNKDAFVALKFQRSAKIYYNAVLDEIDLLKEINEGETTNAWVSTRPVYKKLLGQNYNPTKGVVSYIDYFKVDGPNGTHICVVFEAMGPNILTLIRLYQFQGIPMDLVKKITTHVLLGLDYLHRVCKIIHTDLKPENILVTSPLSNYDLNTCNNGNNLEKTNASDANEHKTSSTHPHVNSGTNADQGSEVTPGHNGVNDNTTNEGSSDHHTQNGDKSEKNEVNFTNEVEYVKNTIRPCFSDPTLATSYTDNYALQETFLKRPYHHITWNMMRTVDRNSNKSHYHPSVLSSIGMNPYRINRTTVKTSKGYINIRPYTVEQFGHPNAIFKICDLGNACWTDKHFTEEIQTRQYRSPEAILKIGYDCMSDIWSLACVIFELITGDYLFDPNGNDSDQRDSSHIALIVELLGPIPNYMIKNSKKAKKMEFHNINKIKRWPLDSVLVKKYGMDKKEAKQLSNFLSCMLRINPLERHTAQQLLSHTWLTTAEN</sequence>
<dbReference type="EC" id="2.7.11.1" evidence="1"/>
<evidence type="ECO:0000256" key="5">
    <source>
        <dbReference type="ARBA" id="ARBA00022777"/>
    </source>
</evidence>
<dbReference type="PROSITE" id="PS50011">
    <property type="entry name" value="PROTEIN_KINASE_DOM"/>
    <property type="match status" value="1"/>
</dbReference>